<dbReference type="GO" id="GO:0004553">
    <property type="term" value="F:hydrolase activity, hydrolyzing O-glycosyl compounds"/>
    <property type="evidence" value="ECO:0007669"/>
    <property type="project" value="InterPro"/>
</dbReference>
<dbReference type="InterPro" id="IPR010611">
    <property type="entry name" value="3D_dom"/>
</dbReference>
<organism evidence="3 4">
    <name type="scientific">Enterocloster lavalensis</name>
    <dbReference type="NCBI Taxonomy" id="460384"/>
    <lineage>
        <taxon>Bacteria</taxon>
        <taxon>Bacillati</taxon>
        <taxon>Bacillota</taxon>
        <taxon>Clostridia</taxon>
        <taxon>Lachnospirales</taxon>
        <taxon>Lachnospiraceae</taxon>
        <taxon>Enterocloster</taxon>
    </lineage>
</organism>
<accession>A0A1I0FXX3</accession>
<dbReference type="AlphaFoldDB" id="A0A1I0FXX3"/>
<dbReference type="GO" id="GO:0009254">
    <property type="term" value="P:peptidoglycan turnover"/>
    <property type="evidence" value="ECO:0007669"/>
    <property type="project" value="InterPro"/>
</dbReference>
<name>A0A1I0FXX3_9FIRM</name>
<dbReference type="SUPFAM" id="SSF50685">
    <property type="entry name" value="Barwin-like endoglucanases"/>
    <property type="match status" value="1"/>
</dbReference>
<dbReference type="EMBL" id="FOIM01000010">
    <property type="protein sequence ID" value="SET63232.1"/>
    <property type="molecule type" value="Genomic_DNA"/>
</dbReference>
<feature type="chain" id="PRO_5044372536" evidence="1">
    <location>
        <begin position="27"/>
        <end position="199"/>
    </location>
</feature>
<keyword evidence="4" id="KW-1185">Reference proteome</keyword>
<dbReference type="GeneID" id="93279818"/>
<dbReference type="InterPro" id="IPR059180">
    <property type="entry name" value="3D_YorM"/>
</dbReference>
<evidence type="ECO:0000259" key="2">
    <source>
        <dbReference type="Pfam" id="PF06725"/>
    </source>
</evidence>
<dbReference type="STRING" id="460384.SAMN05216313_1108"/>
<gene>
    <name evidence="3" type="ORF">SAMN05216313_1108</name>
</gene>
<reference evidence="4" key="1">
    <citation type="submission" date="2016-10" db="EMBL/GenBank/DDBJ databases">
        <authorList>
            <person name="Varghese N."/>
            <person name="Submissions S."/>
        </authorList>
    </citation>
    <scope>NUCLEOTIDE SEQUENCE [LARGE SCALE GENOMIC DNA]</scope>
    <source>
        <strain evidence="4">NLAE-zl-G277</strain>
    </source>
</reference>
<evidence type="ECO:0000313" key="4">
    <source>
        <dbReference type="Proteomes" id="UP000198508"/>
    </source>
</evidence>
<evidence type="ECO:0000313" key="3">
    <source>
        <dbReference type="EMBL" id="SET63232.1"/>
    </source>
</evidence>
<proteinExistence type="predicted"/>
<dbReference type="Proteomes" id="UP000198508">
    <property type="component" value="Unassembled WGS sequence"/>
</dbReference>
<dbReference type="CDD" id="cd14667">
    <property type="entry name" value="3D_containing_proteins"/>
    <property type="match status" value="1"/>
</dbReference>
<dbReference type="InterPro" id="IPR036908">
    <property type="entry name" value="RlpA-like_sf"/>
</dbReference>
<protein>
    <submittedName>
        <fullName evidence="3">3D (Asp-Asp-Asp) domain-containing protein</fullName>
    </submittedName>
</protein>
<dbReference type="Pfam" id="PF06725">
    <property type="entry name" value="3D"/>
    <property type="match status" value="1"/>
</dbReference>
<feature type="domain" description="3D" evidence="2">
    <location>
        <begin position="140"/>
        <end position="193"/>
    </location>
</feature>
<dbReference type="GO" id="GO:0019867">
    <property type="term" value="C:outer membrane"/>
    <property type="evidence" value="ECO:0007669"/>
    <property type="project" value="InterPro"/>
</dbReference>
<sequence>MRIKSNKVLAAATLAACMLFTLPAYGAQGSVVEPRPETVQSAGENAAVGTNVTVANEADAPEDNGTLHITSTGSGKSQVRFDEDDAYVDAGPGAVKNQEPDKNSGESLGTFTITGYCGCDACSGGHNLTYSGTTPQPNHTISADLNLFPLGTKLLIDGTVYTVEDMGSAVNGRKLDIYYATHDEALAAGMYTAEVFRAD</sequence>
<keyword evidence="1" id="KW-0732">Signal</keyword>
<dbReference type="RefSeq" id="WP_092363327.1">
    <property type="nucleotide sequence ID" value="NZ_CAJJSN010000074.1"/>
</dbReference>
<evidence type="ECO:0000256" key="1">
    <source>
        <dbReference type="SAM" id="SignalP"/>
    </source>
</evidence>
<dbReference type="Gene3D" id="2.40.40.10">
    <property type="entry name" value="RlpA-like domain"/>
    <property type="match status" value="1"/>
</dbReference>
<feature type="signal peptide" evidence="1">
    <location>
        <begin position="1"/>
        <end position="26"/>
    </location>
</feature>